<keyword evidence="1" id="KW-0472">Membrane</keyword>
<keyword evidence="1" id="KW-1133">Transmembrane helix</keyword>
<name>A0A392QWF5_9FABA</name>
<keyword evidence="3" id="KW-1185">Reference proteome</keyword>
<evidence type="ECO:0000313" key="3">
    <source>
        <dbReference type="Proteomes" id="UP000265520"/>
    </source>
</evidence>
<organism evidence="2 3">
    <name type="scientific">Trifolium medium</name>
    <dbReference type="NCBI Taxonomy" id="97028"/>
    <lineage>
        <taxon>Eukaryota</taxon>
        <taxon>Viridiplantae</taxon>
        <taxon>Streptophyta</taxon>
        <taxon>Embryophyta</taxon>
        <taxon>Tracheophyta</taxon>
        <taxon>Spermatophyta</taxon>
        <taxon>Magnoliopsida</taxon>
        <taxon>eudicotyledons</taxon>
        <taxon>Gunneridae</taxon>
        <taxon>Pentapetalae</taxon>
        <taxon>rosids</taxon>
        <taxon>fabids</taxon>
        <taxon>Fabales</taxon>
        <taxon>Fabaceae</taxon>
        <taxon>Papilionoideae</taxon>
        <taxon>50 kb inversion clade</taxon>
        <taxon>NPAAA clade</taxon>
        <taxon>Hologalegina</taxon>
        <taxon>IRL clade</taxon>
        <taxon>Trifolieae</taxon>
        <taxon>Trifolium</taxon>
    </lineage>
</organism>
<dbReference type="AlphaFoldDB" id="A0A392QWF5"/>
<dbReference type="Proteomes" id="UP000265520">
    <property type="component" value="Unassembled WGS sequence"/>
</dbReference>
<feature type="non-terminal residue" evidence="2">
    <location>
        <position position="1"/>
    </location>
</feature>
<comment type="caution">
    <text evidence="2">The sequence shown here is derived from an EMBL/GenBank/DDBJ whole genome shotgun (WGS) entry which is preliminary data.</text>
</comment>
<dbReference type="EMBL" id="LXQA010162342">
    <property type="protein sequence ID" value="MCI27920.1"/>
    <property type="molecule type" value="Genomic_DNA"/>
</dbReference>
<reference evidence="2 3" key="1">
    <citation type="journal article" date="2018" name="Front. Plant Sci.">
        <title>Red Clover (Trifolium pratense) and Zigzag Clover (T. medium) - A Picture of Genomic Similarities and Differences.</title>
        <authorList>
            <person name="Dluhosova J."/>
            <person name="Istvanek J."/>
            <person name="Nedelnik J."/>
            <person name="Repkova J."/>
        </authorList>
    </citation>
    <scope>NUCLEOTIDE SEQUENCE [LARGE SCALE GENOMIC DNA]</scope>
    <source>
        <strain evidence="3">cv. 10/8</strain>
        <tissue evidence="2">Leaf</tissue>
    </source>
</reference>
<feature type="transmembrane region" description="Helical" evidence="1">
    <location>
        <begin position="77"/>
        <end position="96"/>
    </location>
</feature>
<evidence type="ECO:0000256" key="1">
    <source>
        <dbReference type="SAM" id="Phobius"/>
    </source>
</evidence>
<sequence>GVVKATQKLSDFLGTPVAAIDVFTASCITELANFSDDLLSKTQPQLSSNPTDVPEADIDCTESAVEVSKSRQWGIRLLQFLALIYISIMLAWPAYLSITAFLNSSMCFFTGAKL</sequence>
<proteinExistence type="predicted"/>
<evidence type="ECO:0000313" key="2">
    <source>
        <dbReference type="EMBL" id="MCI27920.1"/>
    </source>
</evidence>
<protein>
    <submittedName>
        <fullName evidence="2">Bifunctional protein aas</fullName>
    </submittedName>
</protein>
<accession>A0A392QWF5</accession>
<keyword evidence="1" id="KW-0812">Transmembrane</keyword>